<organism evidence="1">
    <name type="scientific">marine sediment metagenome</name>
    <dbReference type="NCBI Taxonomy" id="412755"/>
    <lineage>
        <taxon>unclassified sequences</taxon>
        <taxon>metagenomes</taxon>
        <taxon>ecological metagenomes</taxon>
    </lineage>
</organism>
<gene>
    <name evidence="1" type="ORF">LCGC14_2478220</name>
</gene>
<accession>A0A0F9BW61</accession>
<dbReference type="AlphaFoldDB" id="A0A0F9BW61"/>
<protein>
    <recommendedName>
        <fullName evidence="2">ROK family protein</fullName>
    </recommendedName>
</protein>
<comment type="caution">
    <text evidence="1">The sequence shown here is derived from an EMBL/GenBank/DDBJ whole genome shotgun (WGS) entry which is preliminary data.</text>
</comment>
<sequence length="56" mass="5904">MSEARTLITLDEARAPFFVGLDLGGTNIKAGVVDDSGRPLSWLSVPTEADKGPEDS</sequence>
<proteinExistence type="predicted"/>
<dbReference type="EMBL" id="LAZR01038973">
    <property type="protein sequence ID" value="KKL18167.1"/>
    <property type="molecule type" value="Genomic_DNA"/>
</dbReference>
<dbReference type="InterPro" id="IPR043129">
    <property type="entry name" value="ATPase_NBD"/>
</dbReference>
<feature type="non-terminal residue" evidence="1">
    <location>
        <position position="56"/>
    </location>
</feature>
<evidence type="ECO:0000313" key="1">
    <source>
        <dbReference type="EMBL" id="KKL18167.1"/>
    </source>
</evidence>
<dbReference type="SUPFAM" id="SSF53067">
    <property type="entry name" value="Actin-like ATPase domain"/>
    <property type="match status" value="1"/>
</dbReference>
<evidence type="ECO:0008006" key="2">
    <source>
        <dbReference type="Google" id="ProtNLM"/>
    </source>
</evidence>
<dbReference type="Gene3D" id="3.30.420.40">
    <property type="match status" value="1"/>
</dbReference>
<reference evidence="1" key="1">
    <citation type="journal article" date="2015" name="Nature">
        <title>Complex archaea that bridge the gap between prokaryotes and eukaryotes.</title>
        <authorList>
            <person name="Spang A."/>
            <person name="Saw J.H."/>
            <person name="Jorgensen S.L."/>
            <person name="Zaremba-Niedzwiedzka K."/>
            <person name="Martijn J."/>
            <person name="Lind A.E."/>
            <person name="van Eijk R."/>
            <person name="Schleper C."/>
            <person name="Guy L."/>
            <person name="Ettema T.J."/>
        </authorList>
    </citation>
    <scope>NUCLEOTIDE SEQUENCE</scope>
</reference>
<name>A0A0F9BW61_9ZZZZ</name>